<keyword evidence="2" id="KW-1185">Reference proteome</keyword>
<proteinExistence type="predicted"/>
<sequence>MRSHPLLFLRFGPPSSEEPEIQIQMKPLFLSSENSATRQNEIDYIEGANFTQKSFLSSRKQNKPFAPDSATAQSINSSIPADGQYASLLAERAHDAAIFGPQSIPPPSTVFGSDPSEAKERIVSSVGSVKQLIHPRFTKLDETAWSSWIVRLREMKEIRAQQLSRDFQKKKPLNAVG</sequence>
<dbReference type="Proteomes" id="UP000728185">
    <property type="component" value="Unassembled WGS sequence"/>
</dbReference>
<reference evidence="1" key="1">
    <citation type="submission" date="2019-05" db="EMBL/GenBank/DDBJ databases">
        <title>Annotation for the trematode Fasciolopsis buski.</title>
        <authorList>
            <person name="Choi Y.-J."/>
        </authorList>
    </citation>
    <scope>NUCLEOTIDE SEQUENCE</scope>
    <source>
        <strain evidence="1">HT</strain>
        <tissue evidence="1">Whole worm</tissue>
    </source>
</reference>
<dbReference type="EMBL" id="LUCM01001604">
    <property type="protein sequence ID" value="KAA0198625.1"/>
    <property type="molecule type" value="Genomic_DNA"/>
</dbReference>
<dbReference type="AlphaFoldDB" id="A0A8E0VKI1"/>
<evidence type="ECO:0000313" key="2">
    <source>
        <dbReference type="Proteomes" id="UP000728185"/>
    </source>
</evidence>
<evidence type="ECO:0000313" key="1">
    <source>
        <dbReference type="EMBL" id="KAA0198625.1"/>
    </source>
</evidence>
<organism evidence="1 2">
    <name type="scientific">Fasciolopsis buskii</name>
    <dbReference type="NCBI Taxonomy" id="27845"/>
    <lineage>
        <taxon>Eukaryota</taxon>
        <taxon>Metazoa</taxon>
        <taxon>Spiralia</taxon>
        <taxon>Lophotrochozoa</taxon>
        <taxon>Platyhelminthes</taxon>
        <taxon>Trematoda</taxon>
        <taxon>Digenea</taxon>
        <taxon>Plagiorchiida</taxon>
        <taxon>Echinostomata</taxon>
        <taxon>Echinostomatoidea</taxon>
        <taxon>Fasciolidae</taxon>
        <taxon>Fasciolopsis</taxon>
    </lineage>
</organism>
<gene>
    <name evidence="1" type="ORF">FBUS_09040</name>
</gene>
<protein>
    <submittedName>
        <fullName evidence="1">Uncharacterized protein</fullName>
    </submittedName>
</protein>
<dbReference type="OrthoDB" id="6272382at2759"/>
<comment type="caution">
    <text evidence="1">The sequence shown here is derived from an EMBL/GenBank/DDBJ whole genome shotgun (WGS) entry which is preliminary data.</text>
</comment>
<name>A0A8E0VKI1_9TREM</name>
<accession>A0A8E0VKI1</accession>